<protein>
    <recommendedName>
        <fullName evidence="3">DUF342 domain-containing protein</fullName>
    </recommendedName>
</protein>
<dbReference type="EMBL" id="JBHSGG010000024">
    <property type="protein sequence ID" value="MFC4728237.1"/>
    <property type="molecule type" value="Genomic_DNA"/>
</dbReference>
<evidence type="ECO:0000313" key="1">
    <source>
        <dbReference type="EMBL" id="MFC4728237.1"/>
    </source>
</evidence>
<dbReference type="Proteomes" id="UP001595892">
    <property type="component" value="Unassembled WGS sequence"/>
</dbReference>
<evidence type="ECO:0000313" key="2">
    <source>
        <dbReference type="Proteomes" id="UP001595892"/>
    </source>
</evidence>
<name>A0ABV9NIS7_9GAMM</name>
<accession>A0ABV9NIS7</accession>
<gene>
    <name evidence="1" type="ORF">ACFO3Q_08655</name>
</gene>
<organism evidence="1 2">
    <name type="scientific">Coralloluteibacterium thermophilum</name>
    <dbReference type="NCBI Taxonomy" id="2707049"/>
    <lineage>
        <taxon>Bacteria</taxon>
        <taxon>Pseudomonadati</taxon>
        <taxon>Pseudomonadota</taxon>
        <taxon>Gammaproteobacteria</taxon>
        <taxon>Lysobacterales</taxon>
        <taxon>Lysobacteraceae</taxon>
        <taxon>Coralloluteibacterium</taxon>
    </lineage>
</organism>
<evidence type="ECO:0008006" key="3">
    <source>
        <dbReference type="Google" id="ProtNLM"/>
    </source>
</evidence>
<proteinExistence type="predicted"/>
<reference evidence="2" key="1">
    <citation type="journal article" date="2019" name="Int. J. Syst. Evol. Microbiol.">
        <title>The Global Catalogue of Microorganisms (GCM) 10K type strain sequencing project: providing services to taxonomists for standard genome sequencing and annotation.</title>
        <authorList>
            <consortium name="The Broad Institute Genomics Platform"/>
            <consortium name="The Broad Institute Genome Sequencing Center for Infectious Disease"/>
            <person name="Wu L."/>
            <person name="Ma J."/>
        </authorList>
    </citation>
    <scope>NUCLEOTIDE SEQUENCE [LARGE SCALE GENOMIC DNA]</scope>
    <source>
        <strain evidence="2">CGMCC 1.13574</strain>
    </source>
</reference>
<comment type="caution">
    <text evidence="1">The sequence shown here is derived from an EMBL/GenBank/DDBJ whole genome shotgun (WGS) entry which is preliminary data.</text>
</comment>
<sequence>MRAPARRQHGMATLLIILLIGLALAVTALAAAHALRGSQQRQLTTHAATAAQGAAWRGVEALRLALRAAGPDALAAWTGPPAGDAWEDSCGAAPTALDMEVGGTAAIGVPRARLTRICRTATPGVYRVTAEITGEAGAGNTAQTTATLEVVYEAGAEEPDDATPDGGGGVPPSNAVVTFNDDLNLSGSIAVLKDTDTEYQINVRGDLTTGGNTITGVDTIWSTGSVQISSGSRFGTLRSNGDIRFDGSVSATRAVMARGDICVSGGASARDATVRANGSVVADGGVLLGEVAAIGSSDRGDRTRLCGPVALDADGLPYAVDLQGNAGARRVAAAGSVRIHSGSIAEEDGLRASGHLVDDNCGGSESGLVGGSAGGAAAQCTGNRPAWHGVRVQPGLQVAISPVSPVTLEAASFNAYDVEAAAHYAFNIDRNGYRVVTVREVAGIADGTYFIGDYDNTAETGWNRGYRDFMCRELAAGSSPSAPRCRPPVLDPPGTFCVGHSTYNNCIAYDASTRTWTLNGIGFAPGIAWFEGSLHIANGTYFNTFVATRTVSTGGSVSVYALAYAGYDGTRTADGATGRYAPNGICTHPAFPGRHPADYCDTAARALRDPGNAGLGHYALLAGSYDAAGRYVGGDVVLGASNRIFGSLLAGNRYSSGGDSTIHGSISALSLSVAAHRMSGSTTIDLRNLPTGYRPIVPPCAATGTCPEPPAAEPDAFEAAVLWTRYL</sequence>
<keyword evidence="2" id="KW-1185">Reference proteome</keyword>